<name>A0A2G4YTN3_9PROT</name>
<comment type="caution">
    <text evidence="1">The sequence shown here is derived from an EMBL/GenBank/DDBJ whole genome shotgun (WGS) entry which is preliminary data.</text>
</comment>
<sequence length="253" mass="28890">MKVDPFRFTIGPWKNHYSEIWRIWQSPGKDDIYLGASNLLEYIKFSIHKSGICRLAFTAHNYEELKEMGNAPQTDRCVAKWNRGKVKDHEIKQILDIHFPLNILHNNAPPKTKTGKKLFQLEPDVKCLGDKDTVTLKLLFHKAQMKDTAFLQALASKRIMPLICFGIVDGFISVCFQYSKILPIEIPKKNKCAFENGLKATCQKLNLDIGESMENISMFHMKNGAPPTLSCISGFVITRNTEANYTISCNKYE</sequence>
<dbReference type="RefSeq" id="WP_099472388.1">
    <property type="nucleotide sequence ID" value="NZ_CP041025.1"/>
</dbReference>
<dbReference type="AlphaFoldDB" id="A0A2G4YTN3"/>
<accession>A0A2G4YTN3</accession>
<dbReference type="InParanoid" id="A0A2G4YTN3"/>
<evidence type="ECO:0000313" key="2">
    <source>
        <dbReference type="Proteomes" id="UP000229730"/>
    </source>
</evidence>
<keyword evidence="2" id="KW-1185">Reference proteome</keyword>
<dbReference type="Proteomes" id="UP000229730">
    <property type="component" value="Unassembled WGS sequence"/>
</dbReference>
<gene>
    <name evidence="1" type="ORF">CRD36_08790</name>
</gene>
<protein>
    <submittedName>
        <fullName evidence="1">Uncharacterized protein</fullName>
    </submittedName>
</protein>
<organism evidence="1 2">
    <name type="scientific">Paremcibacter congregatus</name>
    <dbReference type="NCBI Taxonomy" id="2043170"/>
    <lineage>
        <taxon>Bacteria</taxon>
        <taxon>Pseudomonadati</taxon>
        <taxon>Pseudomonadota</taxon>
        <taxon>Alphaproteobacteria</taxon>
        <taxon>Emcibacterales</taxon>
        <taxon>Emcibacteraceae</taxon>
        <taxon>Paremcibacter</taxon>
    </lineage>
</organism>
<dbReference type="EMBL" id="PDEM01000020">
    <property type="protein sequence ID" value="PHZ84816.1"/>
    <property type="molecule type" value="Genomic_DNA"/>
</dbReference>
<proteinExistence type="predicted"/>
<evidence type="ECO:0000313" key="1">
    <source>
        <dbReference type="EMBL" id="PHZ84816.1"/>
    </source>
</evidence>
<reference evidence="1 2" key="1">
    <citation type="submission" date="2017-10" db="EMBL/GenBank/DDBJ databases">
        <title>Frigbacter circumglobatus gen. nov. sp. nov., isolated from sediment cultured in situ.</title>
        <authorList>
            <person name="Zhao Z."/>
        </authorList>
    </citation>
    <scope>NUCLEOTIDE SEQUENCE [LARGE SCALE GENOMIC DNA]</scope>
    <source>
        <strain evidence="1 2">ZYL</strain>
    </source>
</reference>